<dbReference type="InterPro" id="IPR026444">
    <property type="entry name" value="Secre_tail"/>
</dbReference>
<evidence type="ECO:0000259" key="3">
    <source>
        <dbReference type="Pfam" id="PF18998"/>
    </source>
</evidence>
<accession>F4KNV6</accession>
<keyword evidence="1" id="KW-0732">Signal</keyword>
<dbReference type="InterPro" id="IPR044060">
    <property type="entry name" value="Bacterial_rp_domain"/>
</dbReference>
<dbReference type="NCBIfam" id="TIGR04183">
    <property type="entry name" value="Por_Secre_tail"/>
    <property type="match status" value="1"/>
</dbReference>
<gene>
    <name evidence="4" type="ordered locus">Poras_0561</name>
</gene>
<evidence type="ECO:0000259" key="2">
    <source>
        <dbReference type="Pfam" id="PF18962"/>
    </source>
</evidence>
<evidence type="ECO:0000313" key="4">
    <source>
        <dbReference type="EMBL" id="AEE12514.1"/>
    </source>
</evidence>
<protein>
    <recommendedName>
        <fullName evidence="6">Secretion system C-terminal sorting domain-containing protein</fullName>
    </recommendedName>
</protein>
<feature type="domain" description="Bacterial repeat" evidence="3">
    <location>
        <begin position="324"/>
        <end position="371"/>
    </location>
</feature>
<feature type="chain" id="PRO_5003316858" description="Secretion system C-terminal sorting domain-containing protein" evidence="1">
    <location>
        <begin position="22"/>
        <end position="532"/>
    </location>
</feature>
<organism evidence="4 5">
    <name type="scientific">Porphyromonas asaccharolytica (strain ATCC 25260 / DSM 20707 / BCRC 10618 / CCUG 7834 / JCM 6326 / LMG 13178 / VPI 4198 / B440)</name>
    <name type="common">Bacteroides asaccharolyticus</name>
    <dbReference type="NCBI Taxonomy" id="879243"/>
    <lineage>
        <taxon>Bacteria</taxon>
        <taxon>Pseudomonadati</taxon>
        <taxon>Bacteroidota</taxon>
        <taxon>Bacteroidia</taxon>
        <taxon>Bacteroidales</taxon>
        <taxon>Porphyromonadaceae</taxon>
        <taxon>Porphyromonas</taxon>
    </lineage>
</organism>
<dbReference type="RefSeq" id="WP_013760104.1">
    <property type="nucleotide sequence ID" value="NC_015501.1"/>
</dbReference>
<dbReference type="Proteomes" id="UP000006545">
    <property type="component" value="Chromosome"/>
</dbReference>
<dbReference type="HOGENOM" id="CLU_511761_0_0_10"/>
<proteinExistence type="predicted"/>
<dbReference type="KEGG" id="pah:Poras_0561"/>
<evidence type="ECO:0008006" key="6">
    <source>
        <dbReference type="Google" id="ProtNLM"/>
    </source>
</evidence>
<feature type="signal peptide" evidence="1">
    <location>
        <begin position="1"/>
        <end position="21"/>
    </location>
</feature>
<dbReference type="STRING" id="879243.Poras_0561"/>
<evidence type="ECO:0000256" key="1">
    <source>
        <dbReference type="SAM" id="SignalP"/>
    </source>
</evidence>
<keyword evidence="5" id="KW-1185">Reference proteome</keyword>
<sequence>MKRLLLLLSLLSLSLVAHLSAQEQYKVTYSAGEGGTVEAAYYAKLTEVPFASGEMVPKDAQVYLTATPNEGYEVDEWLVNDKPMDHAKGNTLFGVRIDEPKDIRVTFVSQGGPERFMVSFSASEGGTLSATYYDQDMVSNNLLSGTTLPEGSFIEFLATPAKGYKLQKWVVNDQAVEPDKYEPNKYSYNLHSPLTLEAVFVSTGEQADAYPVTYTAGEGGRVTGYYYDDASNKVSFESGDSVPQGVLVNLLATPDDGYVVDEWYQDGEPAGDFFKGIDLFTLAVDKPLDIRVTFRSTAPKPDTYVVQLAIVGDGEVKLSGAEYYDEVPKGTTITVAATPDEGRRLVYIKANETDITETASVVIEENTIIVVAFGLQSYPVKIEVEGEGRIDVSPDWVKLDSVFYNQELTLIPVPKDEHWVLEELTADGRDILSDLMVTIQKPTTIHAKFVDHTALVTPDEARHALYPNPAREQVTIEGVAAGTQVMLYDLRGTLVAETQVDESCAATIALTDLPAGRYIVRAGATSYSLIVQ</sequence>
<dbReference type="OrthoDB" id="1014871at2"/>
<reference evidence="5" key="1">
    <citation type="submission" date="2011-04" db="EMBL/GenBank/DDBJ databases">
        <title>The complete genome of Porphyromonas asaccharolytica DSM 20707.</title>
        <authorList>
            <person name="Lucas S."/>
            <person name="Han J."/>
            <person name="Lapidus A."/>
            <person name="Bruce D."/>
            <person name="Goodwin L."/>
            <person name="Pitluck S."/>
            <person name="Peters L."/>
            <person name="Kyrpides N."/>
            <person name="Mavromatis K."/>
            <person name="Ivanova N."/>
            <person name="Ovchinnikova G."/>
            <person name="Pagani I."/>
            <person name="Lu M."/>
            <person name="Detter J.C."/>
            <person name="Tapia R."/>
            <person name="Han C."/>
            <person name="Land M."/>
            <person name="Hauser L."/>
            <person name="Markowitz V."/>
            <person name="Cheng J.-F."/>
            <person name="Hugenholtz P."/>
            <person name="Woyke T."/>
            <person name="Wu D."/>
            <person name="Gronow S."/>
            <person name="Wellnitz S."/>
            <person name="Brambilla E."/>
            <person name="Klenk H.-P."/>
            <person name="Eisen J.A."/>
        </authorList>
    </citation>
    <scope>NUCLEOTIDE SEQUENCE [LARGE SCALE GENOMIC DNA]</scope>
    <source>
        <strain evidence="5">ATCC 25260 / DSM 20707 / VPI 4198</strain>
    </source>
</reference>
<feature type="domain" description="Bacterial repeat" evidence="3">
    <location>
        <begin position="144"/>
        <end position="201"/>
    </location>
</feature>
<dbReference type="Pfam" id="PF18998">
    <property type="entry name" value="Flg_new_2"/>
    <property type="match status" value="4"/>
</dbReference>
<feature type="domain" description="Secretion system C-terminal sorting" evidence="2">
    <location>
        <begin position="465"/>
        <end position="525"/>
    </location>
</feature>
<dbReference type="AlphaFoldDB" id="F4KNV6"/>
<name>F4KNV6_PORAD</name>
<dbReference type="EMBL" id="CP002689">
    <property type="protein sequence ID" value="AEE12514.1"/>
    <property type="molecule type" value="Genomic_DNA"/>
</dbReference>
<evidence type="ECO:0000313" key="5">
    <source>
        <dbReference type="Proteomes" id="UP000006545"/>
    </source>
</evidence>
<feature type="domain" description="Bacterial repeat" evidence="3">
    <location>
        <begin position="25"/>
        <end position="107"/>
    </location>
</feature>
<feature type="domain" description="Bacterial repeat" evidence="3">
    <location>
        <begin position="210"/>
        <end position="268"/>
    </location>
</feature>
<dbReference type="eggNOG" id="COG3420">
    <property type="taxonomic scope" value="Bacteria"/>
</dbReference>
<dbReference type="Pfam" id="PF18962">
    <property type="entry name" value="Por_Secre_tail"/>
    <property type="match status" value="1"/>
</dbReference>